<keyword evidence="1" id="KW-0812">Transmembrane</keyword>
<gene>
    <name evidence="2" type="ORF">ACFFHF_18695</name>
</gene>
<name>A0ABV6KV83_9BACI</name>
<keyword evidence="3" id="KW-1185">Reference proteome</keyword>
<comment type="caution">
    <text evidence="2">The sequence shown here is derived from an EMBL/GenBank/DDBJ whole genome shotgun (WGS) entry which is preliminary data.</text>
</comment>
<sequence>MKTHKNLFLFVFGIFILSIFSVFTYYIKNGEFVKWSHSWVTKDNEIFFEQKTPIYLGYSLDWNGIGKPVIKDILFLKEDGTDIKEEKDQIEIIPYIIDEDFGSMFYEVDATEEGVVERLRLVENYKVTNEKLEIVLKVQLKDNNWDEDIAKMVIEYKNLGIPRKQTIHFDGIIDKDS</sequence>
<reference evidence="2 3" key="1">
    <citation type="submission" date="2024-09" db="EMBL/GenBank/DDBJ databases">
        <authorList>
            <person name="Sun Q."/>
            <person name="Mori K."/>
        </authorList>
    </citation>
    <scope>NUCLEOTIDE SEQUENCE [LARGE SCALE GENOMIC DNA]</scope>
    <source>
        <strain evidence="2 3">CGMCC 1.9126</strain>
    </source>
</reference>
<keyword evidence="1" id="KW-0472">Membrane</keyword>
<evidence type="ECO:0000313" key="2">
    <source>
        <dbReference type="EMBL" id="MFC0477234.1"/>
    </source>
</evidence>
<evidence type="ECO:0000256" key="1">
    <source>
        <dbReference type="SAM" id="Phobius"/>
    </source>
</evidence>
<feature type="transmembrane region" description="Helical" evidence="1">
    <location>
        <begin position="7"/>
        <end position="27"/>
    </location>
</feature>
<organism evidence="2 3">
    <name type="scientific">Robertmurraya beringensis</name>
    <dbReference type="NCBI Taxonomy" id="641660"/>
    <lineage>
        <taxon>Bacteria</taxon>
        <taxon>Bacillati</taxon>
        <taxon>Bacillota</taxon>
        <taxon>Bacilli</taxon>
        <taxon>Bacillales</taxon>
        <taxon>Bacillaceae</taxon>
        <taxon>Robertmurraya</taxon>
    </lineage>
</organism>
<dbReference type="EMBL" id="JBHLUU010000118">
    <property type="protein sequence ID" value="MFC0477234.1"/>
    <property type="molecule type" value="Genomic_DNA"/>
</dbReference>
<protein>
    <submittedName>
        <fullName evidence="2">Uncharacterized protein</fullName>
    </submittedName>
</protein>
<dbReference type="Proteomes" id="UP001589738">
    <property type="component" value="Unassembled WGS sequence"/>
</dbReference>
<accession>A0ABV6KV83</accession>
<evidence type="ECO:0000313" key="3">
    <source>
        <dbReference type="Proteomes" id="UP001589738"/>
    </source>
</evidence>
<dbReference type="RefSeq" id="WP_160546853.1">
    <property type="nucleotide sequence ID" value="NZ_JBHLUU010000118.1"/>
</dbReference>
<keyword evidence="1" id="KW-1133">Transmembrane helix</keyword>
<proteinExistence type="predicted"/>